<feature type="chain" id="PRO_5041269012" evidence="1">
    <location>
        <begin position="27"/>
        <end position="91"/>
    </location>
</feature>
<organism evidence="2 3">
    <name type="scientific">Vitis rotundifolia</name>
    <name type="common">Muscadine grape</name>
    <dbReference type="NCBI Taxonomy" id="103349"/>
    <lineage>
        <taxon>Eukaryota</taxon>
        <taxon>Viridiplantae</taxon>
        <taxon>Streptophyta</taxon>
        <taxon>Embryophyta</taxon>
        <taxon>Tracheophyta</taxon>
        <taxon>Spermatophyta</taxon>
        <taxon>Magnoliopsida</taxon>
        <taxon>eudicotyledons</taxon>
        <taxon>Gunneridae</taxon>
        <taxon>Pentapetalae</taxon>
        <taxon>rosids</taxon>
        <taxon>Vitales</taxon>
        <taxon>Vitaceae</taxon>
        <taxon>Viteae</taxon>
        <taxon>Vitis</taxon>
    </lineage>
</organism>
<sequence length="91" mass="10118">MELSSMKKWFICLNLISMILLMHVNGDDDMDEHGDDDSDVYLDPCKGIYPAAGCRQDLKTPPQAANPWSRGCSCCASESFDANNVSSRTQR</sequence>
<evidence type="ECO:0000313" key="2">
    <source>
        <dbReference type="EMBL" id="KAJ9697423.1"/>
    </source>
</evidence>
<gene>
    <name evidence="2" type="ORF">PVL29_009304</name>
</gene>
<comment type="caution">
    <text evidence="2">The sequence shown here is derived from an EMBL/GenBank/DDBJ whole genome shotgun (WGS) entry which is preliminary data.</text>
</comment>
<reference evidence="2 3" key="1">
    <citation type="journal article" date="2023" name="BMC Biotechnol.">
        <title>Vitis rotundifolia cv Carlos genome sequencing.</title>
        <authorList>
            <person name="Huff M."/>
            <person name="Hulse-Kemp A."/>
            <person name="Scheffler B."/>
            <person name="Youngblood R."/>
            <person name="Simpson S."/>
            <person name="Babiker E."/>
            <person name="Staton M."/>
        </authorList>
    </citation>
    <scope>NUCLEOTIDE SEQUENCE [LARGE SCALE GENOMIC DNA]</scope>
    <source>
        <tissue evidence="2">Leaf</tissue>
    </source>
</reference>
<protein>
    <submittedName>
        <fullName evidence="2">Uncharacterized protein</fullName>
    </submittedName>
</protein>
<accession>A0AA38ZZY9</accession>
<keyword evidence="3" id="KW-1185">Reference proteome</keyword>
<feature type="signal peptide" evidence="1">
    <location>
        <begin position="1"/>
        <end position="26"/>
    </location>
</feature>
<evidence type="ECO:0000313" key="3">
    <source>
        <dbReference type="Proteomes" id="UP001168098"/>
    </source>
</evidence>
<evidence type="ECO:0000256" key="1">
    <source>
        <dbReference type="SAM" id="SignalP"/>
    </source>
</evidence>
<name>A0AA38ZZY9_VITRO</name>
<dbReference type="Proteomes" id="UP001168098">
    <property type="component" value="Unassembled WGS sequence"/>
</dbReference>
<proteinExistence type="predicted"/>
<dbReference type="AlphaFoldDB" id="A0AA38ZZY9"/>
<keyword evidence="1" id="KW-0732">Signal</keyword>
<dbReference type="EMBL" id="JARBHA010000007">
    <property type="protein sequence ID" value="KAJ9697423.1"/>
    <property type="molecule type" value="Genomic_DNA"/>
</dbReference>